<keyword evidence="7" id="KW-0349">Heme</keyword>
<dbReference type="EC" id="2.7.13.3" evidence="3"/>
<dbReference type="CDD" id="cd00130">
    <property type="entry name" value="PAS"/>
    <property type="match status" value="1"/>
</dbReference>
<evidence type="ECO:0000259" key="21">
    <source>
        <dbReference type="PROSITE" id="PS50112"/>
    </source>
</evidence>
<keyword evidence="8" id="KW-0808">Transferase</keyword>
<comment type="caution">
    <text evidence="22">The sequence shown here is derived from an EMBL/GenBank/DDBJ whole genome shotgun (WGS) entry which is preliminary data.</text>
</comment>
<dbReference type="GO" id="GO:0046872">
    <property type="term" value="F:metal ion binding"/>
    <property type="evidence" value="ECO:0007669"/>
    <property type="project" value="UniProtKB-KW"/>
</dbReference>
<evidence type="ECO:0000256" key="6">
    <source>
        <dbReference type="ARBA" id="ARBA00022553"/>
    </source>
</evidence>
<gene>
    <name evidence="22" type="ORF">G195_001712</name>
</gene>
<evidence type="ECO:0000256" key="17">
    <source>
        <dbReference type="ARBA" id="ARBA00069102"/>
    </source>
</evidence>
<feature type="domain" description="Histidine kinase" evidence="20">
    <location>
        <begin position="314"/>
        <end position="507"/>
    </location>
</feature>
<dbReference type="Pfam" id="PF00512">
    <property type="entry name" value="HisKA"/>
    <property type="match status" value="1"/>
</dbReference>
<evidence type="ECO:0000256" key="12">
    <source>
        <dbReference type="ARBA" id="ARBA00022982"/>
    </source>
</evidence>
<reference evidence="22" key="2">
    <citation type="submission" date="2020-02" db="EMBL/GenBank/DDBJ databases">
        <authorList>
            <person name="Studholme D.J."/>
        </authorList>
    </citation>
    <scope>NUCLEOTIDE SEQUENCE</scope>
    <source>
        <strain evidence="22">00238/432</strain>
    </source>
</reference>
<dbReference type="InterPro" id="IPR036890">
    <property type="entry name" value="HATPase_C_sf"/>
</dbReference>
<dbReference type="EMBL" id="AOFI03000010">
    <property type="protein sequence ID" value="KAF4324994.1"/>
    <property type="molecule type" value="Genomic_DNA"/>
</dbReference>
<feature type="transmembrane region" description="Helical" evidence="19">
    <location>
        <begin position="528"/>
        <end position="551"/>
    </location>
</feature>
<organism evidence="22 23">
    <name type="scientific">Phytophthora kernoviae 00238/432</name>
    <dbReference type="NCBI Taxonomy" id="1284355"/>
    <lineage>
        <taxon>Eukaryota</taxon>
        <taxon>Sar</taxon>
        <taxon>Stramenopiles</taxon>
        <taxon>Oomycota</taxon>
        <taxon>Peronosporomycetes</taxon>
        <taxon>Peronosporales</taxon>
        <taxon>Peronosporaceae</taxon>
        <taxon>Phytophthora</taxon>
    </lineage>
</organism>
<reference evidence="22" key="1">
    <citation type="journal article" date="2015" name="Genom Data">
        <title>Draft genome sequences of Phytophthora kernoviae and Phytophthora ramorum lineage EU2 from Scotland.</title>
        <authorList>
            <person name="Sambles C."/>
            <person name="Schlenzig A."/>
            <person name="O'Neill P."/>
            <person name="Grant M."/>
            <person name="Studholme D.J."/>
        </authorList>
    </citation>
    <scope>NUCLEOTIDE SEQUENCE</scope>
    <source>
        <strain evidence="22">00238/432</strain>
    </source>
</reference>
<dbReference type="AlphaFoldDB" id="A0A8J4SN35"/>
<feature type="domain" description="PAS" evidence="21">
    <location>
        <begin position="183"/>
        <end position="220"/>
    </location>
</feature>
<dbReference type="FunFam" id="1.10.287.130:FF:000001">
    <property type="entry name" value="Two-component sensor histidine kinase"/>
    <property type="match status" value="1"/>
</dbReference>
<dbReference type="SUPFAM" id="SSF47384">
    <property type="entry name" value="Homodimeric domain of signal transducing histidine kinase"/>
    <property type="match status" value="1"/>
</dbReference>
<dbReference type="GO" id="GO:0009055">
    <property type="term" value="F:electron transfer activity"/>
    <property type="evidence" value="ECO:0007669"/>
    <property type="project" value="InterPro"/>
</dbReference>
<dbReference type="GO" id="GO:0020037">
    <property type="term" value="F:heme binding"/>
    <property type="evidence" value="ECO:0007669"/>
    <property type="project" value="TreeGrafter"/>
</dbReference>
<proteinExistence type="predicted"/>
<dbReference type="SMART" id="SM00091">
    <property type="entry name" value="PAS"/>
    <property type="match status" value="2"/>
</dbReference>
<feature type="transmembrane region" description="Helical" evidence="19">
    <location>
        <begin position="836"/>
        <end position="855"/>
    </location>
</feature>
<feature type="domain" description="PAS" evidence="21">
    <location>
        <begin position="33"/>
        <end position="76"/>
    </location>
</feature>
<dbReference type="SMART" id="SM00388">
    <property type="entry name" value="HisKA"/>
    <property type="match status" value="1"/>
</dbReference>
<dbReference type="PROSITE" id="PS50109">
    <property type="entry name" value="HIS_KIN"/>
    <property type="match status" value="1"/>
</dbReference>
<dbReference type="GO" id="GO:0019646">
    <property type="term" value="P:aerobic electron transport chain"/>
    <property type="evidence" value="ECO:0007669"/>
    <property type="project" value="InterPro"/>
</dbReference>
<comment type="subcellular location">
    <subcellularLocation>
        <location evidence="2">Cell membrane</location>
        <topology evidence="2">Multi-pass membrane protein</topology>
    </subcellularLocation>
</comment>
<dbReference type="CDD" id="cd00075">
    <property type="entry name" value="HATPase"/>
    <property type="match status" value="1"/>
</dbReference>
<name>A0A8J4SN35_9STRA</name>
<evidence type="ECO:0000256" key="18">
    <source>
        <dbReference type="SAM" id="Coils"/>
    </source>
</evidence>
<evidence type="ECO:0000256" key="4">
    <source>
        <dbReference type="ARBA" id="ARBA00022448"/>
    </source>
</evidence>
<dbReference type="InterPro" id="IPR003594">
    <property type="entry name" value="HATPase_dom"/>
</dbReference>
<evidence type="ECO:0000256" key="9">
    <source>
        <dbReference type="ARBA" id="ARBA00022692"/>
    </source>
</evidence>
<dbReference type="PROSITE" id="PS50112">
    <property type="entry name" value="PAS"/>
    <property type="match status" value="2"/>
</dbReference>
<dbReference type="InterPro" id="IPR013656">
    <property type="entry name" value="PAS_4"/>
</dbReference>
<keyword evidence="4" id="KW-0813">Transport</keyword>
<evidence type="ECO:0000256" key="14">
    <source>
        <dbReference type="ARBA" id="ARBA00023004"/>
    </source>
</evidence>
<keyword evidence="11" id="KW-0418">Kinase</keyword>
<sequence>MADVLLEQFEQIRQDKHTLEDRVRERTKELKNSEEIKRAIIDSSIDAIIAVDSNGLIIEFNPEAERMFGLKREEVVLEKEAPSLFQGASCMAIKKMLEKFEFILGKRHVIVEEISGIRRDGSVFPIEYKIVEIQLGNNETLYNLFIKDITERTRAEEERVRHALALEKLNAELFHEKIAIQEQRDISEHFIESVREGLVMSDRSGTITIVNRRIEEMFGLGDFSGRSIEDLANAIDTMVLTPDFNLMEQTRAFLDGEQAFVETEFIFNDVEKSVFSLYMKQVDVPGKNHGFLLVFRDRTEEERLNRMKNELISVVSHELRTPVATIMGYVELMMMYDLPASQRQQFMETISSEGSRLSSLLDDVLDIQRLDNDGMTYHKTYVPLLELVEGVAEQWNMQSIQRIYVHAFNGDFFAYADQNRMVQVLHNLIGNAVKYSPGADRIDITLWEEKEWLCIDVRDYGIGIPENVQDLLFTKFYRVDNSDHRQIGGTGLGLYISRKIVEDHQGTSIGLQLSLLWPMFMRVAGQAIALPLFMETFAFFVEAIFLGIYLYTWDRFKKKYTHMLLLIPVALGSSASAIFITTVNSFMNQPQGFTLINGIMKDIHPIAAMLNPATPTKVSHVLASSYTLSAGVLAGIAAFSQLRGRNHVYYKKALKLTTVCALVFAVSTVMIGDSSGKFLAKYQPEKLAAAEWHFKTMTKAPLVYGGILDENNEVKYAIEIPYALSILAGNRPDTEVKGLEEFPADLRPPLSIHYMFDLKVTTGVIILLIPVLYVIRRWLPGRKPYPKWLLLGIVLLGPLAMIAIELGWMFAEVGRQPWILRGYMKVSEAATTSTSVGWMLILFILLYLILCFSAIRVLSKLFRNKEAEKELESLGLEGGIVH</sequence>
<dbReference type="Proteomes" id="UP000702964">
    <property type="component" value="Unassembled WGS sequence"/>
</dbReference>
<evidence type="ECO:0000256" key="1">
    <source>
        <dbReference type="ARBA" id="ARBA00000085"/>
    </source>
</evidence>
<feature type="transmembrane region" description="Helical" evidence="19">
    <location>
        <begin position="563"/>
        <end position="583"/>
    </location>
</feature>
<evidence type="ECO:0000256" key="10">
    <source>
        <dbReference type="ARBA" id="ARBA00022723"/>
    </source>
</evidence>
<keyword evidence="16 19" id="KW-0472">Membrane</keyword>
<dbReference type="InterPro" id="IPR013767">
    <property type="entry name" value="PAS_fold"/>
</dbReference>
<dbReference type="Gene3D" id="3.30.565.10">
    <property type="entry name" value="Histidine kinase-like ATPase, C-terminal domain"/>
    <property type="match status" value="1"/>
</dbReference>
<evidence type="ECO:0000256" key="8">
    <source>
        <dbReference type="ARBA" id="ARBA00022679"/>
    </source>
</evidence>
<evidence type="ECO:0000256" key="3">
    <source>
        <dbReference type="ARBA" id="ARBA00012438"/>
    </source>
</evidence>
<evidence type="ECO:0000256" key="5">
    <source>
        <dbReference type="ARBA" id="ARBA00022475"/>
    </source>
</evidence>
<protein>
    <recommendedName>
        <fullName evidence="17">Uncharacterized sensor-like histidine kinase ycf26</fullName>
        <ecNumber evidence="3">2.7.13.3</ecNumber>
    </recommendedName>
</protein>
<dbReference type="InterPro" id="IPR035965">
    <property type="entry name" value="PAS-like_dom_sf"/>
</dbReference>
<accession>A0A8J4SN35</accession>
<feature type="transmembrane region" description="Helical" evidence="19">
    <location>
        <begin position="654"/>
        <end position="672"/>
    </location>
</feature>
<dbReference type="Pfam" id="PF00989">
    <property type="entry name" value="PAS"/>
    <property type="match status" value="1"/>
</dbReference>
<evidence type="ECO:0000256" key="7">
    <source>
        <dbReference type="ARBA" id="ARBA00022617"/>
    </source>
</evidence>
<evidence type="ECO:0000256" key="2">
    <source>
        <dbReference type="ARBA" id="ARBA00004651"/>
    </source>
</evidence>
<dbReference type="GO" id="GO:0016682">
    <property type="term" value="F:oxidoreductase activity, acting on diphenols and related substances as donors, oxygen as acceptor"/>
    <property type="evidence" value="ECO:0007669"/>
    <property type="project" value="TreeGrafter"/>
</dbReference>
<dbReference type="InterPro" id="IPR005467">
    <property type="entry name" value="His_kinase_dom"/>
</dbReference>
<dbReference type="GO" id="GO:0070069">
    <property type="term" value="C:cytochrome complex"/>
    <property type="evidence" value="ECO:0007669"/>
    <property type="project" value="InterPro"/>
</dbReference>
<keyword evidence="9 19" id="KW-0812">Transmembrane</keyword>
<keyword evidence="12" id="KW-0249">Electron transport</keyword>
<dbReference type="Gene3D" id="1.10.287.130">
    <property type="match status" value="1"/>
</dbReference>
<dbReference type="GO" id="GO:0006355">
    <property type="term" value="P:regulation of DNA-templated transcription"/>
    <property type="evidence" value="ECO:0007669"/>
    <property type="project" value="InterPro"/>
</dbReference>
<feature type="coiled-coil region" evidence="18">
    <location>
        <begin position="2"/>
        <end position="36"/>
    </location>
</feature>
<dbReference type="Pfam" id="PF08448">
    <property type="entry name" value="PAS_4"/>
    <property type="match status" value="1"/>
</dbReference>
<comment type="catalytic activity">
    <reaction evidence="1">
        <text>ATP + protein L-histidine = ADP + protein N-phospho-L-histidine.</text>
        <dbReference type="EC" id="2.7.13.3"/>
    </reaction>
</comment>
<dbReference type="PANTHER" id="PTHR30365">
    <property type="entry name" value="CYTOCHROME D UBIQUINOL OXIDASE"/>
    <property type="match status" value="1"/>
</dbReference>
<evidence type="ECO:0000313" key="22">
    <source>
        <dbReference type="EMBL" id="KAF4324994.1"/>
    </source>
</evidence>
<evidence type="ECO:0000256" key="16">
    <source>
        <dbReference type="ARBA" id="ARBA00023136"/>
    </source>
</evidence>
<dbReference type="InterPro" id="IPR002585">
    <property type="entry name" value="Cyt-d_ubiquinol_oxidase_su_1"/>
</dbReference>
<evidence type="ECO:0000259" key="20">
    <source>
        <dbReference type="PROSITE" id="PS50109"/>
    </source>
</evidence>
<feature type="transmembrane region" description="Helical" evidence="19">
    <location>
        <begin position="752"/>
        <end position="776"/>
    </location>
</feature>
<dbReference type="CDD" id="cd00082">
    <property type="entry name" value="HisKA"/>
    <property type="match status" value="1"/>
</dbReference>
<dbReference type="InterPro" id="IPR000014">
    <property type="entry name" value="PAS"/>
</dbReference>
<dbReference type="PANTHER" id="PTHR30365:SF14">
    <property type="entry name" value="CYTOCHROME BD MENAQUINOL OXIDASE SUBUNIT I-RELATED"/>
    <property type="match status" value="1"/>
</dbReference>
<keyword evidence="13 19" id="KW-1133">Transmembrane helix</keyword>
<feature type="transmembrane region" description="Helical" evidence="19">
    <location>
        <begin position="788"/>
        <end position="811"/>
    </location>
</feature>
<dbReference type="InterPro" id="IPR004358">
    <property type="entry name" value="Sig_transdc_His_kin-like_C"/>
</dbReference>
<evidence type="ECO:0000256" key="19">
    <source>
        <dbReference type="SAM" id="Phobius"/>
    </source>
</evidence>
<keyword evidence="10" id="KW-0479">Metal-binding</keyword>
<dbReference type="Gene3D" id="3.30.450.20">
    <property type="entry name" value="PAS domain"/>
    <property type="match status" value="2"/>
</dbReference>
<dbReference type="PRINTS" id="PR00344">
    <property type="entry name" value="BCTRLSENSOR"/>
</dbReference>
<evidence type="ECO:0000313" key="23">
    <source>
        <dbReference type="Proteomes" id="UP000702964"/>
    </source>
</evidence>
<keyword evidence="14" id="KW-0408">Iron</keyword>
<dbReference type="InterPro" id="IPR003661">
    <property type="entry name" value="HisK_dim/P_dom"/>
</dbReference>
<dbReference type="GO" id="GO:0000155">
    <property type="term" value="F:phosphorelay sensor kinase activity"/>
    <property type="evidence" value="ECO:0007669"/>
    <property type="project" value="InterPro"/>
</dbReference>
<dbReference type="Pfam" id="PF01654">
    <property type="entry name" value="Cyt_bd_oxida_I"/>
    <property type="match status" value="1"/>
</dbReference>
<keyword evidence="5" id="KW-1003">Cell membrane</keyword>
<feature type="transmembrane region" description="Helical" evidence="19">
    <location>
        <begin position="621"/>
        <end position="642"/>
    </location>
</feature>
<evidence type="ECO:0000256" key="15">
    <source>
        <dbReference type="ARBA" id="ARBA00023012"/>
    </source>
</evidence>
<keyword evidence="15" id="KW-0902">Two-component regulatory system</keyword>
<dbReference type="SMART" id="SM00387">
    <property type="entry name" value="HATPase_c"/>
    <property type="match status" value="1"/>
</dbReference>
<dbReference type="InterPro" id="IPR036097">
    <property type="entry name" value="HisK_dim/P_sf"/>
</dbReference>
<keyword evidence="6" id="KW-0597">Phosphoprotein</keyword>
<dbReference type="NCBIfam" id="TIGR00229">
    <property type="entry name" value="sensory_box"/>
    <property type="match status" value="1"/>
</dbReference>
<dbReference type="SUPFAM" id="SSF55874">
    <property type="entry name" value="ATPase domain of HSP90 chaperone/DNA topoisomerase II/histidine kinase"/>
    <property type="match status" value="1"/>
</dbReference>
<dbReference type="GO" id="GO:0005886">
    <property type="term" value="C:plasma membrane"/>
    <property type="evidence" value="ECO:0007669"/>
    <property type="project" value="UniProtKB-SubCell"/>
</dbReference>
<dbReference type="SUPFAM" id="SSF55785">
    <property type="entry name" value="PYP-like sensor domain (PAS domain)"/>
    <property type="match status" value="2"/>
</dbReference>
<evidence type="ECO:0000256" key="11">
    <source>
        <dbReference type="ARBA" id="ARBA00022777"/>
    </source>
</evidence>
<keyword evidence="18" id="KW-0175">Coiled coil</keyword>
<evidence type="ECO:0000256" key="13">
    <source>
        <dbReference type="ARBA" id="ARBA00022989"/>
    </source>
</evidence>